<accession>A0ACB8BAR9</accession>
<evidence type="ECO:0000313" key="1">
    <source>
        <dbReference type="EMBL" id="KAH7922896.1"/>
    </source>
</evidence>
<dbReference type="Proteomes" id="UP000790709">
    <property type="component" value="Unassembled WGS sequence"/>
</dbReference>
<keyword evidence="2" id="KW-1185">Reference proteome</keyword>
<organism evidence="1 2">
    <name type="scientific">Leucogyrophana mollusca</name>
    <dbReference type="NCBI Taxonomy" id="85980"/>
    <lineage>
        <taxon>Eukaryota</taxon>
        <taxon>Fungi</taxon>
        <taxon>Dikarya</taxon>
        <taxon>Basidiomycota</taxon>
        <taxon>Agaricomycotina</taxon>
        <taxon>Agaricomycetes</taxon>
        <taxon>Agaricomycetidae</taxon>
        <taxon>Boletales</taxon>
        <taxon>Boletales incertae sedis</taxon>
        <taxon>Leucogyrophana</taxon>
    </lineage>
</organism>
<proteinExistence type="predicted"/>
<sequence length="151" mass="17400">MFIAHFWPFPSGDILDEKPLLRTSIPSFHLYHSPAIKTAPDDNAFDEGFRSDLSHSHSLPAFLRYSDLLVPDHAFDEGRSDPSRTPSSTCTDNDDKTSLRISTKDFYIILLFRISTLTRFPPLQRLYWFQTAPLTRAGQALRIPLLRLHRQ</sequence>
<name>A0ACB8BAR9_9AGAM</name>
<evidence type="ECO:0000313" key="2">
    <source>
        <dbReference type="Proteomes" id="UP000790709"/>
    </source>
</evidence>
<reference evidence="1" key="1">
    <citation type="journal article" date="2021" name="New Phytol.">
        <title>Evolutionary innovations through gain and loss of genes in the ectomycorrhizal Boletales.</title>
        <authorList>
            <person name="Wu G."/>
            <person name="Miyauchi S."/>
            <person name="Morin E."/>
            <person name="Kuo A."/>
            <person name="Drula E."/>
            <person name="Varga T."/>
            <person name="Kohler A."/>
            <person name="Feng B."/>
            <person name="Cao Y."/>
            <person name="Lipzen A."/>
            <person name="Daum C."/>
            <person name="Hundley H."/>
            <person name="Pangilinan J."/>
            <person name="Johnson J."/>
            <person name="Barry K."/>
            <person name="LaButti K."/>
            <person name="Ng V."/>
            <person name="Ahrendt S."/>
            <person name="Min B."/>
            <person name="Choi I.G."/>
            <person name="Park H."/>
            <person name="Plett J.M."/>
            <person name="Magnuson J."/>
            <person name="Spatafora J.W."/>
            <person name="Nagy L.G."/>
            <person name="Henrissat B."/>
            <person name="Grigoriev I.V."/>
            <person name="Yang Z.L."/>
            <person name="Xu J."/>
            <person name="Martin F.M."/>
        </authorList>
    </citation>
    <scope>NUCLEOTIDE SEQUENCE</scope>
    <source>
        <strain evidence="1">KUC20120723A-06</strain>
    </source>
</reference>
<dbReference type="EMBL" id="MU266469">
    <property type="protein sequence ID" value="KAH7922896.1"/>
    <property type="molecule type" value="Genomic_DNA"/>
</dbReference>
<protein>
    <submittedName>
        <fullName evidence="1">Uncharacterized protein</fullName>
    </submittedName>
</protein>
<gene>
    <name evidence="1" type="ORF">BV22DRAFT_625957</name>
</gene>
<comment type="caution">
    <text evidence="1">The sequence shown here is derived from an EMBL/GenBank/DDBJ whole genome shotgun (WGS) entry which is preliminary data.</text>
</comment>